<name>A0A1F5ISZ2_9BACT</name>
<organism evidence="1 2">
    <name type="scientific">Candidatus Daviesbacteria bacterium RIFCSPHIGHO2_01_FULL_41_23</name>
    <dbReference type="NCBI Taxonomy" id="1797764"/>
    <lineage>
        <taxon>Bacteria</taxon>
        <taxon>Candidatus Daviesiibacteriota</taxon>
    </lineage>
</organism>
<evidence type="ECO:0000313" key="2">
    <source>
        <dbReference type="Proteomes" id="UP000176336"/>
    </source>
</evidence>
<protein>
    <submittedName>
        <fullName evidence="1">Uncharacterized protein</fullName>
    </submittedName>
</protein>
<dbReference type="EMBL" id="MFCR01000003">
    <property type="protein sequence ID" value="OGE19440.1"/>
    <property type="molecule type" value="Genomic_DNA"/>
</dbReference>
<sequence>MLKFFFVVKTSRVKSNKLMVELRRQEGLTSGEVRANLPEQLNRYLVNFKGRLRIVRPDLATRWLDSEVQDANLIKKILGFIGDNNEMCEVWYSERMQQARDKELESQGPTHVFKIKCIDGRKPRGFEGPANSLKAEGGLLALKHDPTTRRPEPLSSEICIALSDSNADLLEMNVAHYDSTDPNHGCAAIGRVITDHSKGEESVWPFLSSHEKSLVIQAGGISHEYAGMVLMELTNSKALNEIHRRYMVCSDTQPIKQVAVTVLADTRTMGLELRVPLLKAGQAGLELVPANEQKVLSTAQLTHDFETDLTRVSNFPVGAFKETFNDKEHFVDYYEALVDLSAVLSKPENGVSLLFEKVNSFIKENYPNLSSGQTQAFRYRVLRTVAHQYLTGLHHPQDHPFSDHDEKFISIGPGTDYVGKYETDKQCFRMSGPDAKTATRRLVIAASVMDKTKVDGEDPHIIFLCTPVRENGDAEEYQNAYADSATFYRSLMNKKIIRDLIRSKNILPVPVLISFETNKVLEVVSKNAIFA</sequence>
<dbReference type="Proteomes" id="UP000176336">
    <property type="component" value="Unassembled WGS sequence"/>
</dbReference>
<gene>
    <name evidence="1" type="ORF">A2871_01135</name>
</gene>
<reference evidence="1 2" key="1">
    <citation type="journal article" date="2016" name="Nat. Commun.">
        <title>Thousands of microbial genomes shed light on interconnected biogeochemical processes in an aquifer system.</title>
        <authorList>
            <person name="Anantharaman K."/>
            <person name="Brown C.T."/>
            <person name="Hug L.A."/>
            <person name="Sharon I."/>
            <person name="Castelle C.J."/>
            <person name="Probst A.J."/>
            <person name="Thomas B.C."/>
            <person name="Singh A."/>
            <person name="Wilkins M.J."/>
            <person name="Karaoz U."/>
            <person name="Brodie E.L."/>
            <person name="Williams K.H."/>
            <person name="Hubbard S.S."/>
            <person name="Banfield J.F."/>
        </authorList>
    </citation>
    <scope>NUCLEOTIDE SEQUENCE [LARGE SCALE GENOMIC DNA]</scope>
</reference>
<accession>A0A1F5ISZ2</accession>
<comment type="caution">
    <text evidence="1">The sequence shown here is derived from an EMBL/GenBank/DDBJ whole genome shotgun (WGS) entry which is preliminary data.</text>
</comment>
<dbReference type="SUPFAM" id="SSF159779">
    <property type="entry name" value="CdCA1 repeat-like"/>
    <property type="match status" value="1"/>
</dbReference>
<evidence type="ECO:0000313" key="1">
    <source>
        <dbReference type="EMBL" id="OGE19440.1"/>
    </source>
</evidence>
<dbReference type="AlphaFoldDB" id="A0A1F5ISZ2"/>
<proteinExistence type="predicted"/>